<sequence>PPHPARARRNTPEIPPVSTQIIARDISSRTRPPRRPTDEQRKSRRERMSTMAMSALNPDAPMFIPAAFKKVEDYSPEWWELVKTTAWFRDHWFRQHQLYEDLADNVDVDDVAALLPDDSVDLLDADDLFYSPPSPQPQPDFYHYKPAGFGGDMDAVFKTLSLNSPRGGGPAAAWAPMRHAEKPAQHVSPRAGGAARRAIHQPR</sequence>
<dbReference type="EnsemblPlants" id="AET2Gv20254400.1">
    <property type="protein sequence ID" value="AET2Gv20254400.1"/>
    <property type="gene ID" value="AET2Gv20254400"/>
</dbReference>
<evidence type="ECO:0000256" key="1">
    <source>
        <dbReference type="SAM" id="MobiDB-lite"/>
    </source>
</evidence>
<dbReference type="PANTHER" id="PTHR33790">
    <property type="entry name" value="OS05G0344200 PROTEIN"/>
    <property type="match status" value="1"/>
</dbReference>
<reference evidence="2" key="4">
    <citation type="submission" date="2019-03" db="UniProtKB">
        <authorList>
            <consortium name="EnsemblPlants"/>
        </authorList>
    </citation>
    <scope>IDENTIFICATION</scope>
</reference>
<evidence type="ECO:0000313" key="2">
    <source>
        <dbReference type="EnsemblPlants" id="AET2Gv20254400.1"/>
    </source>
</evidence>
<dbReference type="AlphaFoldDB" id="A0A453AT66"/>
<evidence type="ECO:0000313" key="3">
    <source>
        <dbReference type="Proteomes" id="UP000015105"/>
    </source>
</evidence>
<reference evidence="3" key="1">
    <citation type="journal article" date="2014" name="Science">
        <title>Ancient hybridizations among the ancestral genomes of bread wheat.</title>
        <authorList>
            <consortium name="International Wheat Genome Sequencing Consortium,"/>
            <person name="Marcussen T."/>
            <person name="Sandve S.R."/>
            <person name="Heier L."/>
            <person name="Spannagl M."/>
            <person name="Pfeifer M."/>
            <person name="Jakobsen K.S."/>
            <person name="Wulff B.B."/>
            <person name="Steuernagel B."/>
            <person name="Mayer K.F."/>
            <person name="Olsen O.A."/>
        </authorList>
    </citation>
    <scope>NUCLEOTIDE SEQUENCE [LARGE SCALE GENOMIC DNA]</scope>
    <source>
        <strain evidence="3">cv. AL8/78</strain>
    </source>
</reference>
<protein>
    <recommendedName>
        <fullName evidence="4">Ataxin-2 C-terminal domain-containing protein</fullName>
    </recommendedName>
</protein>
<name>A0A453AT66_AEGTS</name>
<keyword evidence="3" id="KW-1185">Reference proteome</keyword>
<dbReference type="STRING" id="200361.A0A453AT66"/>
<accession>A0A453AT66</accession>
<organism evidence="2 3">
    <name type="scientific">Aegilops tauschii subsp. strangulata</name>
    <name type="common">Goatgrass</name>
    <dbReference type="NCBI Taxonomy" id="200361"/>
    <lineage>
        <taxon>Eukaryota</taxon>
        <taxon>Viridiplantae</taxon>
        <taxon>Streptophyta</taxon>
        <taxon>Embryophyta</taxon>
        <taxon>Tracheophyta</taxon>
        <taxon>Spermatophyta</taxon>
        <taxon>Magnoliopsida</taxon>
        <taxon>Liliopsida</taxon>
        <taxon>Poales</taxon>
        <taxon>Poaceae</taxon>
        <taxon>BOP clade</taxon>
        <taxon>Pooideae</taxon>
        <taxon>Triticodae</taxon>
        <taxon>Triticeae</taxon>
        <taxon>Triticinae</taxon>
        <taxon>Aegilops</taxon>
    </lineage>
</organism>
<reference evidence="2" key="5">
    <citation type="journal article" date="2021" name="G3 (Bethesda)">
        <title>Aegilops tauschii genome assembly Aet v5.0 features greater sequence contiguity and improved annotation.</title>
        <authorList>
            <person name="Wang L."/>
            <person name="Zhu T."/>
            <person name="Rodriguez J.C."/>
            <person name="Deal K.R."/>
            <person name="Dubcovsky J."/>
            <person name="McGuire P.E."/>
            <person name="Lux T."/>
            <person name="Spannagl M."/>
            <person name="Mayer K.F.X."/>
            <person name="Baldrich P."/>
            <person name="Meyers B.C."/>
            <person name="Huo N."/>
            <person name="Gu Y.Q."/>
            <person name="Zhou H."/>
            <person name="Devos K.M."/>
            <person name="Bennetzen J.L."/>
            <person name="Unver T."/>
            <person name="Budak H."/>
            <person name="Gulick P.J."/>
            <person name="Galiba G."/>
            <person name="Kalapos B."/>
            <person name="Nelson D.R."/>
            <person name="Li P."/>
            <person name="You F.M."/>
            <person name="Luo M.C."/>
            <person name="Dvorak J."/>
        </authorList>
    </citation>
    <scope>NUCLEOTIDE SEQUENCE [LARGE SCALE GENOMIC DNA]</scope>
    <source>
        <strain evidence="2">cv. AL8/78</strain>
    </source>
</reference>
<reference evidence="3" key="2">
    <citation type="journal article" date="2017" name="Nat. Plants">
        <title>The Aegilops tauschii genome reveals multiple impacts of transposons.</title>
        <authorList>
            <person name="Zhao G."/>
            <person name="Zou C."/>
            <person name="Li K."/>
            <person name="Wang K."/>
            <person name="Li T."/>
            <person name="Gao L."/>
            <person name="Zhang X."/>
            <person name="Wang H."/>
            <person name="Yang Z."/>
            <person name="Liu X."/>
            <person name="Jiang W."/>
            <person name="Mao L."/>
            <person name="Kong X."/>
            <person name="Jiao Y."/>
            <person name="Jia J."/>
        </authorList>
    </citation>
    <scope>NUCLEOTIDE SEQUENCE [LARGE SCALE GENOMIC DNA]</scope>
    <source>
        <strain evidence="3">cv. AL8/78</strain>
    </source>
</reference>
<dbReference type="Proteomes" id="UP000015105">
    <property type="component" value="Chromosome 2D"/>
</dbReference>
<evidence type="ECO:0008006" key="4">
    <source>
        <dbReference type="Google" id="ProtNLM"/>
    </source>
</evidence>
<feature type="region of interest" description="Disordered" evidence="1">
    <location>
        <begin position="165"/>
        <end position="203"/>
    </location>
</feature>
<dbReference type="InterPro" id="IPR040414">
    <property type="entry name" value="CID1/CID2"/>
</dbReference>
<dbReference type="Gramene" id="AET2Gv20254400.1">
    <property type="protein sequence ID" value="AET2Gv20254400.1"/>
    <property type="gene ID" value="AET2Gv20254400"/>
</dbReference>
<proteinExistence type="predicted"/>
<feature type="region of interest" description="Disordered" evidence="1">
    <location>
        <begin position="1"/>
        <end position="49"/>
    </location>
</feature>
<reference evidence="2" key="3">
    <citation type="journal article" date="2017" name="Nature">
        <title>Genome sequence of the progenitor of the wheat D genome Aegilops tauschii.</title>
        <authorList>
            <person name="Luo M.C."/>
            <person name="Gu Y.Q."/>
            <person name="Puiu D."/>
            <person name="Wang H."/>
            <person name="Twardziok S.O."/>
            <person name="Deal K.R."/>
            <person name="Huo N."/>
            <person name="Zhu T."/>
            <person name="Wang L."/>
            <person name="Wang Y."/>
            <person name="McGuire P.E."/>
            <person name="Liu S."/>
            <person name="Long H."/>
            <person name="Ramasamy R.K."/>
            <person name="Rodriguez J.C."/>
            <person name="Van S.L."/>
            <person name="Yuan L."/>
            <person name="Wang Z."/>
            <person name="Xia Z."/>
            <person name="Xiao L."/>
            <person name="Anderson O.D."/>
            <person name="Ouyang S."/>
            <person name="Liang Y."/>
            <person name="Zimin A.V."/>
            <person name="Pertea G."/>
            <person name="Qi P."/>
            <person name="Bennetzen J.L."/>
            <person name="Dai X."/>
            <person name="Dawson M.W."/>
            <person name="Muller H.G."/>
            <person name="Kugler K."/>
            <person name="Rivarola-Duarte L."/>
            <person name="Spannagl M."/>
            <person name="Mayer K.F.X."/>
            <person name="Lu F.H."/>
            <person name="Bevan M.W."/>
            <person name="Leroy P."/>
            <person name="Li P."/>
            <person name="You F.M."/>
            <person name="Sun Q."/>
            <person name="Liu Z."/>
            <person name="Lyons E."/>
            <person name="Wicker T."/>
            <person name="Salzberg S.L."/>
            <person name="Devos K.M."/>
            <person name="Dvorak J."/>
        </authorList>
    </citation>
    <scope>NUCLEOTIDE SEQUENCE [LARGE SCALE GENOMIC DNA]</scope>
    <source>
        <strain evidence="2">cv. AL8/78</strain>
    </source>
</reference>
<dbReference type="PANTHER" id="PTHR33790:SF10">
    <property type="entry name" value="PROTEIN EARLY RESPONSIVE TO DEHYDRATION 15"/>
    <property type="match status" value="1"/>
</dbReference>